<comment type="subcellular location">
    <subcellularLocation>
        <location evidence="1">Cell membrane</location>
        <topology evidence="1">Multi-pass membrane protein</topology>
    </subcellularLocation>
</comment>
<evidence type="ECO:0000256" key="4">
    <source>
        <dbReference type="ARBA" id="ARBA00022989"/>
    </source>
</evidence>
<name>J1H8W5_9ACTO</name>
<feature type="signal peptide" evidence="7">
    <location>
        <begin position="1"/>
        <end position="20"/>
    </location>
</feature>
<gene>
    <name evidence="9" type="ORF">HMPREF1317_2365</name>
</gene>
<dbReference type="AlphaFoldDB" id="J1H8W5"/>
<reference evidence="9 10" key="1">
    <citation type="submission" date="2012-05" db="EMBL/GenBank/DDBJ databases">
        <authorList>
            <person name="Harkins D.M."/>
            <person name="Madupu R."/>
            <person name="Durkin A.S."/>
            <person name="Torralba M."/>
            <person name="Methe B."/>
            <person name="Sutton G.G."/>
            <person name="Nelson K.E."/>
        </authorList>
    </citation>
    <scope>NUCLEOTIDE SEQUENCE [LARGE SCALE GENOMIC DNA]</scope>
    <source>
        <strain evidence="9 10">F0490</strain>
    </source>
</reference>
<feature type="non-terminal residue" evidence="9">
    <location>
        <position position="1"/>
    </location>
</feature>
<evidence type="ECO:0000256" key="7">
    <source>
        <dbReference type="SAM" id="SignalP"/>
    </source>
</evidence>
<keyword evidence="3 6" id="KW-0812">Transmembrane</keyword>
<evidence type="ECO:0000313" key="9">
    <source>
        <dbReference type="EMBL" id="EJF42075.1"/>
    </source>
</evidence>
<protein>
    <submittedName>
        <fullName evidence="9">Type II secretion system protein F</fullName>
    </submittedName>
</protein>
<dbReference type="PANTHER" id="PTHR35007">
    <property type="entry name" value="INTEGRAL MEMBRANE PROTEIN-RELATED"/>
    <property type="match status" value="1"/>
</dbReference>
<keyword evidence="10" id="KW-1185">Reference proteome</keyword>
<evidence type="ECO:0000313" key="10">
    <source>
        <dbReference type="Proteomes" id="UP000004578"/>
    </source>
</evidence>
<dbReference type="Proteomes" id="UP000004578">
    <property type="component" value="Unassembled WGS sequence"/>
</dbReference>
<comment type="caution">
    <text evidence="9">The sequence shown here is derived from an EMBL/GenBank/DDBJ whole genome shotgun (WGS) entry which is preliminary data.</text>
</comment>
<keyword evidence="4 6" id="KW-1133">Transmembrane helix</keyword>
<dbReference type="GO" id="GO:0005886">
    <property type="term" value="C:plasma membrane"/>
    <property type="evidence" value="ECO:0007669"/>
    <property type="project" value="UniProtKB-SubCell"/>
</dbReference>
<dbReference type="InterPro" id="IPR018076">
    <property type="entry name" value="T2SS_GspF_dom"/>
</dbReference>
<accession>J1H8W5</accession>
<evidence type="ECO:0000256" key="1">
    <source>
        <dbReference type="ARBA" id="ARBA00004651"/>
    </source>
</evidence>
<evidence type="ECO:0000256" key="5">
    <source>
        <dbReference type="ARBA" id="ARBA00023136"/>
    </source>
</evidence>
<evidence type="ECO:0000256" key="2">
    <source>
        <dbReference type="ARBA" id="ARBA00022475"/>
    </source>
</evidence>
<dbReference type="PANTHER" id="PTHR35007:SF2">
    <property type="entry name" value="PILUS ASSEMBLE PROTEIN"/>
    <property type="match status" value="1"/>
</dbReference>
<evidence type="ECO:0000256" key="6">
    <source>
        <dbReference type="SAM" id="Phobius"/>
    </source>
</evidence>
<evidence type="ECO:0000256" key="3">
    <source>
        <dbReference type="ARBA" id="ARBA00022692"/>
    </source>
</evidence>
<proteinExistence type="predicted"/>
<dbReference type="EMBL" id="AKFS01000221">
    <property type="protein sequence ID" value="EJF42075.1"/>
    <property type="molecule type" value="Genomic_DNA"/>
</dbReference>
<sequence>AGAGVAGLCAGALAASPAMAGRGGRGVAGIVVVALLGCAVGMSAWDRLLTARAGSRQRRVEAAVPDASELLALAVGAGESVPAALDRVASLSHSDLGDELARAVADIRLGAPSARALTDLAARNDSPALSRLCQTLSTAIERGSPLAAVLHDQARDIREASRQRLMEEGGKREIAMLFPVVFLILPVTVLFALYPGLMALDITP</sequence>
<dbReference type="PATRIC" id="fig|1125717.3.peg.1342"/>
<dbReference type="Pfam" id="PF00482">
    <property type="entry name" value="T2SSF"/>
    <property type="match status" value="1"/>
</dbReference>
<feature type="domain" description="Type II secretion system protein GspF" evidence="8">
    <location>
        <begin position="68"/>
        <end position="192"/>
    </location>
</feature>
<feature type="transmembrane region" description="Helical" evidence="6">
    <location>
        <begin position="30"/>
        <end position="49"/>
    </location>
</feature>
<feature type="chain" id="PRO_5039514707" evidence="7">
    <location>
        <begin position="21"/>
        <end position="204"/>
    </location>
</feature>
<dbReference type="RefSeq" id="WP_005870967.1">
    <property type="nucleotide sequence ID" value="NZ_AKFS01000221.1"/>
</dbReference>
<keyword evidence="2" id="KW-1003">Cell membrane</keyword>
<keyword evidence="5 6" id="KW-0472">Membrane</keyword>
<evidence type="ECO:0000259" key="8">
    <source>
        <dbReference type="Pfam" id="PF00482"/>
    </source>
</evidence>
<dbReference type="OrthoDB" id="5185234at2"/>
<organism evidence="9 10">
    <name type="scientific">Schaalia georgiae F0490</name>
    <dbReference type="NCBI Taxonomy" id="1125717"/>
    <lineage>
        <taxon>Bacteria</taxon>
        <taxon>Bacillati</taxon>
        <taxon>Actinomycetota</taxon>
        <taxon>Actinomycetes</taxon>
        <taxon>Actinomycetales</taxon>
        <taxon>Actinomycetaceae</taxon>
        <taxon>Schaalia</taxon>
    </lineage>
</organism>
<feature type="transmembrane region" description="Helical" evidence="6">
    <location>
        <begin position="174"/>
        <end position="194"/>
    </location>
</feature>
<keyword evidence="7" id="KW-0732">Signal</keyword>